<evidence type="ECO:0000313" key="2">
    <source>
        <dbReference type="EMBL" id="QOR69417.1"/>
    </source>
</evidence>
<name>A0A7M1SQI0_9MICO</name>
<organism evidence="2 3">
    <name type="scientific">Ruania alkalisoli</name>
    <dbReference type="NCBI Taxonomy" id="2779775"/>
    <lineage>
        <taxon>Bacteria</taxon>
        <taxon>Bacillati</taxon>
        <taxon>Actinomycetota</taxon>
        <taxon>Actinomycetes</taxon>
        <taxon>Micrococcales</taxon>
        <taxon>Ruaniaceae</taxon>
        <taxon>Ruania</taxon>
    </lineage>
</organism>
<keyword evidence="3" id="KW-1185">Reference proteome</keyword>
<sequence length="356" mass="38095">MFHEVEDLPGDAQALETNANRLQLFAEALERADTFLRTTANGEFNSSAAKSIDALKEQANSIGEQYANACAQYVLCAKGLARYAMTLDWVQRDMAPIVEEYRELDDLGTLHGPGATVDDDELPEGMSTSDVQERKAELQAEYNALYEEWHTAFTEAVTLIGAGIGISAPDLDEPSGWEKALDWLAIGGAVLAIVALWWNPAGWGVGAAALGTVGIQGYRYSQGDASLLDLAEAGAGAIPFGKFYKLTKLPDGSYQITPGKGLNVAKTSGLSDEALETFGDLSPQTQLLLMGAAYGDIKTTYDGMTGAVTSTGDIVHENRKTGERVEFDGIVEREPESSGSTAKREPPDRSTMGPAR</sequence>
<accession>A0A7M1SQI0</accession>
<dbReference type="AlphaFoldDB" id="A0A7M1SQI0"/>
<gene>
    <name evidence="2" type="ORF">IM660_11995</name>
</gene>
<dbReference type="RefSeq" id="WP_193495789.1">
    <property type="nucleotide sequence ID" value="NZ_CP063169.1"/>
</dbReference>
<dbReference type="KEGG" id="halt:IM660_11995"/>
<dbReference type="EMBL" id="CP063169">
    <property type="protein sequence ID" value="QOR69417.1"/>
    <property type="molecule type" value="Genomic_DNA"/>
</dbReference>
<feature type="region of interest" description="Disordered" evidence="1">
    <location>
        <begin position="317"/>
        <end position="356"/>
    </location>
</feature>
<reference evidence="2 3" key="1">
    <citation type="submission" date="2020-10" db="EMBL/GenBank/DDBJ databases">
        <title>Haloactinobacterium sp. RN3S43, a bacterium isolated from saline soil.</title>
        <authorList>
            <person name="Sun J.-Q."/>
        </authorList>
    </citation>
    <scope>NUCLEOTIDE SEQUENCE [LARGE SCALE GENOMIC DNA]</scope>
    <source>
        <strain evidence="2 3">RN3S43</strain>
    </source>
</reference>
<protein>
    <submittedName>
        <fullName evidence="2">Uncharacterized protein</fullName>
    </submittedName>
</protein>
<feature type="compositionally biased region" description="Basic and acidic residues" evidence="1">
    <location>
        <begin position="317"/>
        <end position="348"/>
    </location>
</feature>
<proteinExistence type="predicted"/>
<evidence type="ECO:0000256" key="1">
    <source>
        <dbReference type="SAM" id="MobiDB-lite"/>
    </source>
</evidence>
<dbReference type="Proteomes" id="UP000593758">
    <property type="component" value="Chromosome"/>
</dbReference>
<evidence type="ECO:0000313" key="3">
    <source>
        <dbReference type="Proteomes" id="UP000593758"/>
    </source>
</evidence>